<feature type="domain" description="Calponin-homology (CH)" evidence="13">
    <location>
        <begin position="786"/>
        <end position="922"/>
    </location>
</feature>
<dbReference type="PANTHER" id="PTHR22706">
    <property type="entry name" value="ASSEMBLY FACTOR FOR SPINDLE MICROTUBULES"/>
    <property type="match status" value="1"/>
</dbReference>
<dbReference type="Pfam" id="PF00612">
    <property type="entry name" value="IQ"/>
    <property type="match status" value="26"/>
</dbReference>
<evidence type="ECO:0000256" key="5">
    <source>
        <dbReference type="ARBA" id="ARBA00022618"/>
    </source>
</evidence>
<dbReference type="CDD" id="cd21224">
    <property type="entry name" value="CH_ASPM_rpt2"/>
    <property type="match status" value="1"/>
</dbReference>
<keyword evidence="3" id="KW-0963">Cytoplasm</keyword>
<evidence type="ECO:0000256" key="7">
    <source>
        <dbReference type="ARBA" id="ARBA00022776"/>
    </source>
</evidence>
<gene>
    <name evidence="14" type="primary">ASPM</name>
</gene>
<sequence>MCGGRGPQSCGPGEGGACWLCLAVRHEGRQQLGMAGQRIFVSVTWTPSEEGKIRELVTFVVNDVIKHQAVLLGAAEQPPKKKKSLWDTLKKKNSSGTSAIDIKKSTSENKNVNKTFRVSQKVERLRSPLQSCENQNTVQNSISQGNDPLAGTENLLPPSPIAPVLEERGNTVHTPLALRRSTTFGDIDASGNEELLSKIDICNINKCVTEHNQLQPESASSCAGLAQLPISNDGGVLNFTLSPFSTQEHSASAPVLSTRRILSPDAFVSGNYQVDIDVIEQPFPILSPDQFVKDSLSDKPSKTPKPEEALVSKDEGVETETHIHIENSLNEVFELHNVKSQAFDCDKRKEDHCSFPSAEELQTNSPPQRKQTKKRPILSVTVIKRKPGATEETRTETHQPKSKKCLNKAILGCVNVVHGHMEAETSKYLPVIAPISSEKKCHNDNVNSSTGSTLCRKRKSETYVGSSTVAVHVEEVERKRALTSSMDNKTHRARQPSACKSMSGETVGQRKKKASKPTKRITKSVPGLAQSQLTFVKPLKTVIPRHPMPFAAKNMFYDERWKEKQQRGFTWWLNFVLTPDDFNVKTNTSQVNATALILGEENHHKMSLPKAPTKDEASLKAYTARRKLNRLRREACRLFTSETMVKAIQKLEVEIESRRLLVRRDRHLWKDIGERQKVLNWLLSYNPLWLRIGLETIYGELIALESNSDVMGLAIFILNRLLWNPDIAAEYRHPVVPHLYREGHEEALSKFTLKKLLLLVCFLDCAKQSRMIDHDPCLFCKDAEFKASKDLLLAFSRDFLSGEGDLSRHLCFLGLPVSHIQTPLDEFDFAVTNLAVDLQCGIRLVRTVELLTKNWSLSKQLRVPAVSRLQKIHNVDIVLNVLKERGVHLKDETGASIDSRDIVDRHRERTLALLWKIVFAFQVDVFLNVEHLKEEIEFLKSTHKRKALLGAVKTFPNYFRVQEDSSNFSSQTYSENVKLLMAWVNAVCRFYNIKVENFTVCFSDGRVLCHLIHHYHPCYMPLEAVCQRTTQTVECSRTVTVGLNSSSSSESDTSLNVVEEMSDQILYKELLDNEKQNFQLINAAVADLGGIPAMIHHTDMSNTIPDEKVVITYLSFLCSRLLDLRQETRAARLIQAAWRNYRLKRQLKLSQERDRAARIIQKFAMNFLARRHILRKENAAIFIQKHWRGYLTRRTLFNLEKAKLEEARNKSATVIQAYWRRYSARKRYLQLRHSVIFVQARIRMVKSVASYKQLVWATVKIQRHLRATKLAKIHQQRYRILKSSAITIQSAFRRWRKYKIQQKIKAALVIQSYFQKWQSSKLAKRRRAAIVIQSWYRMHRDLKKYLHVKQIIIKIQAWYRGQLARRVYQEHRAKIVTIQQYYRAYKLGKVERESYLQKRAAVIVIQAAFRRMKARELYRQAKAVRVIQSLWRMKQERQKFLQLKKSVTTLQSHVRKYQQVKRYKKIKNAASVIQTQYKTHLAAKKATAAFQKVRRAAIVLQSAYRGMQARRQAHILRSVIKVQSSFRAYVARKRFKNLRDATVKIQAFAKMRQVRKHYCALREATVYVQRRYRSQRRALQFKEDYRKLKRGCIRIQALVRGYLVRKQIQRWREAAVLLQACYRMKKGRQEYLNICSAAIVIQQRYRACRKTRCHRQEFLQVRKAAVCLQAAYRGYKTRKKLKLECRAAIKIQTAFRAHAARVKDKAMVQASIVIQRWYRNCKGGKRQRLNFLMTRAAVLSLQAAFRGWKVRKQIQRQHVAATRIQSTFRKFRAVKKYRLVKHAVLTIQRRYRAKVLGQRQRQEYVQLQNAAVCLQALWRGKAVRKRYQKKHHLAMIIQSYYRMHINQVKYKKLRQATLVIQKYYRAYCMKKSERAVYLKTKAAVLALQSAYRGMTVRRQLNKLNKAATTIQAAFKSYLVKKEYERLRSAAIVIQRRYRAVVHAKCQRQRYLSLKRVTVQVQAIYRGVRVRRQVQHMHQAAVCIQAMFKMYCMSIKYRSMRMAAIRIQRQYRAFRLGKVQCKKYLELKKSVIILQAACRGMKVRQDLKTMHQSAAIIQSYYRMYRQQRDFRKLLLATRQIQQWFRACKERDAQVHNYMILKNVVLRLQAAFRGMKTRRLIRTMNESAVIIQRKFRTFLERKRFLSIKSAAVVIQRKYRATKLANIQRQKYLSLLNGAVIIQSAYRGFVVRKKMQQMHQAATVIQAMLRMRKIYNSYQTLRLASVIIQQRYRAYREGKREREKYLKLYNSVLVLQAVYRGMKTRCFLKRQCEAALTIQRNYRMYRQYCHYRRVQWAALLIQRRYRAHRLRKIAVEHYTSLKKAAACIQRAFRHMQARKQWQEMHHAATVVQKNFKQHALEYHCLRRAAIRIQAVYRGVRVRRSLKHMHSAASTIQAAYRMLRDRRAYHNMRIAAVVIQNYSRSYLKGKNQRKKYLTMKNSVLVIQAAYRGMKLCWAATVTQQRFRAKMAREAAMRNYADIRNAVVCLQAAFRARKARELYKAHAAARRIQSFLRMCVERRYFLAQKSAAVMIQSMYRRQRAQTRYTLIRSSAVAVQRWYRRCLRARSQRAEYLAQRRAIVVIQSMALQRRKYIQLRAAAHQRMTYLQTRRNIILVQATVRGYIERKRKVGIIQIKTRLLYFTAAAYHHISAIKIQRAYRIHLTLKLGQTQISSVLIIQRWFRAKMERKRFLRNYQRLLRLQRVVRSWLNHRNEAATIIQRNVRRFLACRRRRKFAVGIIKFQALWRGYSWRKMTDTAKTRALRHSLEKAKEKSREENKLGNRTAIAIDHLLKYKHLSYILAALKHLEVATRLSPLCCENMAQSRAIFSIFVLIRNCNRSVPCMDVIKYSVQVLLNVSKYERTTQAVYEAENSIDTLLDLLQMYRGKAGDKVSEKGGSIFTKTCCLLAILSKDSKRALSLFKLTARKHRMDAERTLMKQKTSTALGGSCSVPVTPLRIKTVSRIKPDWVLRRDNMQEVVDPLQAIVMVMDTLGIACF</sequence>
<dbReference type="CDD" id="cd21223">
    <property type="entry name" value="CH_ASPM_rpt1"/>
    <property type="match status" value="1"/>
</dbReference>
<evidence type="ECO:0000256" key="9">
    <source>
        <dbReference type="ARBA" id="ARBA00023054"/>
    </source>
</evidence>
<dbReference type="InterPro" id="IPR000048">
    <property type="entry name" value="IQ_motif_EF-hand-BS"/>
</dbReference>
<keyword evidence="4" id="KW-0597">Phosphoprotein</keyword>
<dbReference type="Gene3D" id="1.10.418.10">
    <property type="entry name" value="Calponin-like domain"/>
    <property type="match status" value="2"/>
</dbReference>
<keyword evidence="10" id="KW-0539">Nucleus</keyword>
<dbReference type="SUPFAM" id="SSF47576">
    <property type="entry name" value="Calponin-homology domain, CH-domain"/>
    <property type="match status" value="1"/>
</dbReference>
<dbReference type="Pfam" id="PF15780">
    <property type="entry name" value="ASH"/>
    <property type="match status" value="1"/>
</dbReference>
<evidence type="ECO:0000256" key="10">
    <source>
        <dbReference type="ARBA" id="ARBA00023242"/>
    </source>
</evidence>
<accession>A0A8C0VL81</accession>
<dbReference type="SMART" id="SM00015">
    <property type="entry name" value="IQ"/>
    <property type="match status" value="53"/>
</dbReference>
<dbReference type="GO" id="GO:0005516">
    <property type="term" value="F:calmodulin binding"/>
    <property type="evidence" value="ECO:0007669"/>
    <property type="project" value="UniProtKB-KW"/>
</dbReference>
<evidence type="ECO:0000256" key="3">
    <source>
        <dbReference type="ARBA" id="ARBA00022490"/>
    </source>
</evidence>
<organism evidence="14 15">
    <name type="scientific">Cyanistes caeruleus</name>
    <name type="common">Eurasian blue tit</name>
    <name type="synonym">Parus caeruleus</name>
    <dbReference type="NCBI Taxonomy" id="156563"/>
    <lineage>
        <taxon>Eukaryota</taxon>
        <taxon>Metazoa</taxon>
        <taxon>Chordata</taxon>
        <taxon>Craniata</taxon>
        <taxon>Vertebrata</taxon>
        <taxon>Euteleostomi</taxon>
        <taxon>Archelosauria</taxon>
        <taxon>Archosauria</taxon>
        <taxon>Dinosauria</taxon>
        <taxon>Saurischia</taxon>
        <taxon>Theropoda</taxon>
        <taxon>Coelurosauria</taxon>
        <taxon>Aves</taxon>
        <taxon>Neognathae</taxon>
        <taxon>Neoaves</taxon>
        <taxon>Telluraves</taxon>
        <taxon>Australaves</taxon>
        <taxon>Passeriformes</taxon>
        <taxon>Paridae</taxon>
        <taxon>Cyanistes</taxon>
    </lineage>
</organism>
<dbReference type="GO" id="GO:0051295">
    <property type="term" value="P:establishment of meiotic spindle localization"/>
    <property type="evidence" value="ECO:0007669"/>
    <property type="project" value="TreeGrafter"/>
</dbReference>
<dbReference type="FunFam" id="1.20.5.190:FF:000008">
    <property type="entry name" value="Abnormal spindle-like microcephaly-associated protein homolog"/>
    <property type="match status" value="7"/>
</dbReference>
<comment type="subcellular location">
    <subcellularLocation>
        <location evidence="2">Cytoplasm</location>
    </subcellularLocation>
    <subcellularLocation>
        <location evidence="1">Nucleus</location>
    </subcellularLocation>
</comment>
<dbReference type="PROSITE" id="PS50021">
    <property type="entry name" value="CH"/>
    <property type="match status" value="2"/>
</dbReference>
<dbReference type="PROSITE" id="PS50096">
    <property type="entry name" value="IQ"/>
    <property type="match status" value="29"/>
</dbReference>
<protein>
    <submittedName>
        <fullName evidence="14">Assembly factor for spindle microtubules</fullName>
    </submittedName>
</protein>
<keyword evidence="15" id="KW-1185">Reference proteome</keyword>
<keyword evidence="8" id="KW-0112">Calmodulin-binding</keyword>
<evidence type="ECO:0000256" key="4">
    <source>
        <dbReference type="ARBA" id="ARBA00022553"/>
    </source>
</evidence>
<feature type="region of interest" description="Disordered" evidence="12">
    <location>
        <begin position="355"/>
        <end position="377"/>
    </location>
</feature>
<dbReference type="GO" id="GO:0005634">
    <property type="term" value="C:nucleus"/>
    <property type="evidence" value="ECO:0007669"/>
    <property type="project" value="UniProtKB-SubCell"/>
</dbReference>
<dbReference type="GO" id="GO:0051301">
    <property type="term" value="P:cell division"/>
    <property type="evidence" value="ECO:0007669"/>
    <property type="project" value="UniProtKB-KW"/>
</dbReference>
<feature type="domain" description="Calponin-homology (CH)" evidence="13">
    <location>
        <begin position="974"/>
        <end position="1122"/>
    </location>
</feature>
<dbReference type="GO" id="GO:0000922">
    <property type="term" value="C:spindle pole"/>
    <property type="evidence" value="ECO:0007669"/>
    <property type="project" value="TreeGrafter"/>
</dbReference>
<evidence type="ECO:0000256" key="1">
    <source>
        <dbReference type="ARBA" id="ARBA00004123"/>
    </source>
</evidence>
<dbReference type="FunFam" id="1.10.418.10:FF:000051">
    <property type="entry name" value="Abnormal spindle-like microcephaly-associated protein homolog"/>
    <property type="match status" value="1"/>
</dbReference>
<keyword evidence="6" id="KW-0677">Repeat</keyword>
<dbReference type="GO" id="GO:0000278">
    <property type="term" value="P:mitotic cell cycle"/>
    <property type="evidence" value="ECO:0007669"/>
    <property type="project" value="TreeGrafter"/>
</dbReference>
<evidence type="ECO:0000256" key="8">
    <source>
        <dbReference type="ARBA" id="ARBA00022860"/>
    </source>
</evidence>
<keyword evidence="11" id="KW-0131">Cell cycle</keyword>
<feature type="compositionally biased region" description="Basic residues" evidence="12">
    <location>
        <begin position="509"/>
        <end position="522"/>
    </location>
</feature>
<dbReference type="Pfam" id="PF00307">
    <property type="entry name" value="CH"/>
    <property type="match status" value="1"/>
</dbReference>
<evidence type="ECO:0000313" key="14">
    <source>
        <dbReference type="Ensembl" id="ENSCCEP00000025691.1"/>
    </source>
</evidence>
<dbReference type="SMART" id="SM00033">
    <property type="entry name" value="CH"/>
    <property type="match status" value="2"/>
</dbReference>
<evidence type="ECO:0000256" key="12">
    <source>
        <dbReference type="SAM" id="MobiDB-lite"/>
    </source>
</evidence>
<keyword evidence="7" id="KW-0498">Mitosis</keyword>
<proteinExistence type="predicted"/>
<dbReference type="Ensembl" id="ENSCCET00000038295.1">
    <property type="protein sequence ID" value="ENSCCEP00000025691.1"/>
    <property type="gene ID" value="ENSCCEG00000022475.1"/>
</dbReference>
<dbReference type="CDD" id="cd23767">
    <property type="entry name" value="IQCD"/>
    <property type="match status" value="1"/>
</dbReference>
<dbReference type="Proteomes" id="UP000694410">
    <property type="component" value="Unplaced"/>
</dbReference>
<reference evidence="14" key="1">
    <citation type="submission" date="2025-08" db="UniProtKB">
        <authorList>
            <consortium name="Ensembl"/>
        </authorList>
    </citation>
    <scope>IDENTIFICATION</scope>
</reference>
<evidence type="ECO:0000256" key="2">
    <source>
        <dbReference type="ARBA" id="ARBA00004496"/>
    </source>
</evidence>
<dbReference type="Gene3D" id="1.20.5.190">
    <property type="match status" value="25"/>
</dbReference>
<dbReference type="InterPro" id="IPR001715">
    <property type="entry name" value="CH_dom"/>
</dbReference>
<keyword evidence="9" id="KW-0175">Coiled coil</keyword>
<reference evidence="14" key="2">
    <citation type="submission" date="2025-09" db="UniProtKB">
        <authorList>
            <consortium name="Ensembl"/>
        </authorList>
    </citation>
    <scope>IDENTIFICATION</scope>
</reference>
<dbReference type="InterPro" id="IPR031549">
    <property type="entry name" value="ASH"/>
</dbReference>
<dbReference type="GO" id="GO:0007051">
    <property type="term" value="P:spindle organization"/>
    <property type="evidence" value="ECO:0007669"/>
    <property type="project" value="TreeGrafter"/>
</dbReference>
<dbReference type="GO" id="GO:0005737">
    <property type="term" value="C:cytoplasm"/>
    <property type="evidence" value="ECO:0007669"/>
    <property type="project" value="UniProtKB-SubCell"/>
</dbReference>
<dbReference type="PANTHER" id="PTHR22706:SF1">
    <property type="entry name" value="ASSEMBLY FACTOR FOR SPINDLE MICROTUBULES"/>
    <property type="match status" value="1"/>
</dbReference>
<feature type="region of interest" description="Disordered" evidence="12">
    <location>
        <begin position="484"/>
        <end position="525"/>
    </location>
</feature>
<evidence type="ECO:0000256" key="6">
    <source>
        <dbReference type="ARBA" id="ARBA00022737"/>
    </source>
</evidence>
<keyword evidence="5" id="KW-0132">Cell division</keyword>
<dbReference type="InterPro" id="IPR036872">
    <property type="entry name" value="CH_dom_sf"/>
</dbReference>
<dbReference type="SUPFAM" id="SSF52540">
    <property type="entry name" value="P-loop containing nucleoside triphosphate hydrolases"/>
    <property type="match status" value="12"/>
</dbReference>
<evidence type="ECO:0000313" key="15">
    <source>
        <dbReference type="Proteomes" id="UP000694410"/>
    </source>
</evidence>
<dbReference type="InterPro" id="IPR027417">
    <property type="entry name" value="P-loop_NTPase"/>
</dbReference>
<feature type="compositionally biased region" description="Polar residues" evidence="12">
    <location>
        <begin position="360"/>
        <end position="369"/>
    </location>
</feature>
<feature type="region of interest" description="Disordered" evidence="12">
    <location>
        <begin position="292"/>
        <end position="317"/>
    </location>
</feature>
<dbReference type="FunFam" id="1.20.5.190:FF:000009">
    <property type="entry name" value="Abnormal spindle-like microcephaly-associated protein homolog"/>
    <property type="match status" value="2"/>
</dbReference>
<evidence type="ECO:0000259" key="13">
    <source>
        <dbReference type="PROSITE" id="PS50021"/>
    </source>
</evidence>
<name>A0A8C0VL81_CYACU</name>
<dbReference type="InterPro" id="IPR051185">
    <property type="entry name" value="ASPM"/>
</dbReference>
<evidence type="ECO:0000256" key="11">
    <source>
        <dbReference type="ARBA" id="ARBA00023306"/>
    </source>
</evidence>